<dbReference type="Pfam" id="PF08541">
    <property type="entry name" value="ACP_syn_III_C"/>
    <property type="match status" value="1"/>
</dbReference>
<keyword evidence="9" id="KW-0963">Cytoplasm</keyword>
<name>A0A3D9SHM9_9ACTN</name>
<dbReference type="PANTHER" id="PTHR43091:SF1">
    <property type="entry name" value="BETA-KETOACYL-[ACYL-CARRIER-PROTEIN] SYNTHASE III, CHLOROPLASTIC"/>
    <property type="match status" value="1"/>
</dbReference>
<evidence type="ECO:0000256" key="4">
    <source>
        <dbReference type="ARBA" id="ARBA00022832"/>
    </source>
</evidence>
<keyword evidence="13" id="KW-1185">Reference proteome</keyword>
<dbReference type="UniPathway" id="UPA00094"/>
<feature type="active site" evidence="9">
    <location>
        <position position="128"/>
    </location>
</feature>
<comment type="subcellular location">
    <subcellularLocation>
        <location evidence="9">Cytoplasm</location>
    </subcellularLocation>
</comment>
<dbReference type="EMBL" id="QTTT01000001">
    <property type="protein sequence ID" value="REE95418.1"/>
    <property type="molecule type" value="Genomic_DNA"/>
</dbReference>
<dbReference type="EC" id="2.3.1.180" evidence="9"/>
<dbReference type="GO" id="GO:0004315">
    <property type="term" value="F:3-oxoacyl-[acyl-carrier-protein] synthase activity"/>
    <property type="evidence" value="ECO:0007669"/>
    <property type="project" value="InterPro"/>
</dbReference>
<dbReference type="Proteomes" id="UP000256661">
    <property type="component" value="Unassembled WGS sequence"/>
</dbReference>
<proteinExistence type="inferred from homology"/>
<comment type="pathway">
    <text evidence="9">Lipid metabolism; fatty acid biosynthesis.</text>
</comment>
<feature type="region of interest" description="ACP-binding" evidence="9">
    <location>
        <begin position="254"/>
        <end position="258"/>
    </location>
</feature>
<keyword evidence="3 9" id="KW-0808">Transferase</keyword>
<evidence type="ECO:0000256" key="6">
    <source>
        <dbReference type="ARBA" id="ARBA00023160"/>
    </source>
</evidence>
<evidence type="ECO:0000313" key="13">
    <source>
        <dbReference type="Proteomes" id="UP000256661"/>
    </source>
</evidence>
<comment type="subunit">
    <text evidence="9">Homodimer.</text>
</comment>
<dbReference type="GO" id="GO:0005737">
    <property type="term" value="C:cytoplasm"/>
    <property type="evidence" value="ECO:0007669"/>
    <property type="project" value="UniProtKB-SubCell"/>
</dbReference>
<keyword evidence="5 9" id="KW-0443">Lipid metabolism</keyword>
<dbReference type="NCBIfam" id="TIGR00747">
    <property type="entry name" value="fabH"/>
    <property type="match status" value="1"/>
</dbReference>
<organism evidence="12 13">
    <name type="scientific">Thermomonospora umbrina</name>
    <dbReference type="NCBI Taxonomy" id="111806"/>
    <lineage>
        <taxon>Bacteria</taxon>
        <taxon>Bacillati</taxon>
        <taxon>Actinomycetota</taxon>
        <taxon>Actinomycetes</taxon>
        <taxon>Streptosporangiales</taxon>
        <taxon>Thermomonosporaceae</taxon>
        <taxon>Thermomonospora</taxon>
    </lineage>
</organism>
<dbReference type="CDD" id="cd00830">
    <property type="entry name" value="KAS_III"/>
    <property type="match status" value="1"/>
</dbReference>
<gene>
    <name evidence="9" type="primary">fabH</name>
    <name evidence="12" type="ORF">DFJ69_0806</name>
</gene>
<dbReference type="HAMAP" id="MF_01815">
    <property type="entry name" value="FabH"/>
    <property type="match status" value="1"/>
</dbReference>
<evidence type="ECO:0000256" key="1">
    <source>
        <dbReference type="ARBA" id="ARBA00008642"/>
    </source>
</evidence>
<keyword evidence="4 9" id="KW-0276">Fatty acid metabolism</keyword>
<feature type="domain" description="Beta-ketoacyl-[acyl-carrier-protein] synthase III N-terminal" evidence="11">
    <location>
        <begin position="122"/>
        <end position="199"/>
    </location>
</feature>
<dbReference type="InterPro" id="IPR004655">
    <property type="entry name" value="FabH"/>
</dbReference>
<evidence type="ECO:0000313" key="12">
    <source>
        <dbReference type="EMBL" id="REE95418.1"/>
    </source>
</evidence>
<evidence type="ECO:0000256" key="7">
    <source>
        <dbReference type="ARBA" id="ARBA00023268"/>
    </source>
</evidence>
<keyword evidence="2 9" id="KW-0444">Lipid biosynthesis</keyword>
<dbReference type="InterPro" id="IPR013751">
    <property type="entry name" value="ACP_syn_III_N"/>
</dbReference>
<dbReference type="SUPFAM" id="SSF53901">
    <property type="entry name" value="Thiolase-like"/>
    <property type="match status" value="1"/>
</dbReference>
<sequence>MSGDAPALRLRVPPTVPGARILAFGDYQPARVVTNDDLAATMDTSDEWIRSRVGIVERRIAADDETITDMAVHAGGKALAGGGLSPDDIDLVIVATCSSETPLPSHAATVAHRLGITSPGAFDLNAACAGFCYALATASSAVRGGSARNVLVIGAEKMSQWIDWSDRSTAIIFADGAGAAVVTGSRDPGIGPVVWGSSGDQADKIRIADRNSYLVQEGQAVFRWATTAIAPIAAAACERAGVSPEDLAAFVPHQANLRIVESIARRLKATNAVVADDIVHSGNTSAASIPLALARMIERGDVQSGAPALLIGFGAGLTYAAQVIQIP</sequence>
<feature type="active site" evidence="9">
    <location>
        <position position="253"/>
    </location>
</feature>
<dbReference type="PANTHER" id="PTHR43091">
    <property type="entry name" value="3-OXOACYL-[ACYL-CARRIER-PROTEIN] SYNTHASE"/>
    <property type="match status" value="1"/>
</dbReference>
<comment type="function">
    <text evidence="9">Catalyzes the condensation reaction of fatty acid synthesis by the addition to an acyl acceptor of two carbons from malonyl-ACP. Catalyzes the first condensation reaction which initiates fatty acid synthesis and may therefore play a role in governing the total rate of fatty acid production. Possesses both acetoacetyl-ACP synthase and acetyl transacylase activities. Its substrate specificity determines the biosynthesis of branched-chain and/or straight-chain of fatty acids.</text>
</comment>
<accession>A0A3D9SHM9</accession>
<comment type="caution">
    <text evidence="12">The sequence shown here is derived from an EMBL/GenBank/DDBJ whole genome shotgun (WGS) entry which is preliminary data.</text>
</comment>
<comment type="catalytic activity">
    <reaction evidence="9">
        <text>malonyl-[ACP] + acetyl-CoA + H(+) = 3-oxobutanoyl-[ACP] + CO2 + CoA</text>
        <dbReference type="Rhea" id="RHEA:12080"/>
        <dbReference type="Rhea" id="RHEA-COMP:9623"/>
        <dbReference type="Rhea" id="RHEA-COMP:9625"/>
        <dbReference type="ChEBI" id="CHEBI:15378"/>
        <dbReference type="ChEBI" id="CHEBI:16526"/>
        <dbReference type="ChEBI" id="CHEBI:57287"/>
        <dbReference type="ChEBI" id="CHEBI:57288"/>
        <dbReference type="ChEBI" id="CHEBI:78449"/>
        <dbReference type="ChEBI" id="CHEBI:78450"/>
        <dbReference type="EC" id="2.3.1.180"/>
    </reaction>
</comment>
<dbReference type="Gene3D" id="3.40.47.10">
    <property type="match status" value="1"/>
</dbReference>
<dbReference type="RefSeq" id="WP_116021222.1">
    <property type="nucleotide sequence ID" value="NZ_QTTT01000001.1"/>
</dbReference>
<reference evidence="12 13" key="1">
    <citation type="submission" date="2018-08" db="EMBL/GenBank/DDBJ databases">
        <title>Sequencing the genomes of 1000 actinobacteria strains.</title>
        <authorList>
            <person name="Klenk H.-P."/>
        </authorList>
    </citation>
    <scope>NUCLEOTIDE SEQUENCE [LARGE SCALE GENOMIC DNA]</scope>
    <source>
        <strain evidence="12 13">DSM 43927</strain>
    </source>
</reference>
<dbReference type="GO" id="GO:0006633">
    <property type="term" value="P:fatty acid biosynthetic process"/>
    <property type="evidence" value="ECO:0007669"/>
    <property type="project" value="UniProtKB-UniRule"/>
</dbReference>
<dbReference type="Pfam" id="PF08545">
    <property type="entry name" value="ACP_syn_III"/>
    <property type="match status" value="1"/>
</dbReference>
<evidence type="ECO:0000256" key="8">
    <source>
        <dbReference type="ARBA" id="ARBA00023315"/>
    </source>
</evidence>
<dbReference type="GO" id="GO:0033818">
    <property type="term" value="F:beta-ketoacyl-acyl-carrier-protein synthase III activity"/>
    <property type="evidence" value="ECO:0007669"/>
    <property type="project" value="UniProtKB-UniRule"/>
</dbReference>
<keyword evidence="6 9" id="KW-0275">Fatty acid biosynthesis</keyword>
<evidence type="ECO:0000256" key="3">
    <source>
        <dbReference type="ARBA" id="ARBA00022679"/>
    </source>
</evidence>
<dbReference type="InterPro" id="IPR013747">
    <property type="entry name" value="ACP_syn_III_C"/>
</dbReference>
<dbReference type="InterPro" id="IPR016039">
    <property type="entry name" value="Thiolase-like"/>
</dbReference>
<feature type="active site" evidence="9">
    <location>
        <position position="283"/>
    </location>
</feature>
<dbReference type="AlphaFoldDB" id="A0A3D9SHM9"/>
<evidence type="ECO:0000256" key="5">
    <source>
        <dbReference type="ARBA" id="ARBA00023098"/>
    </source>
</evidence>
<evidence type="ECO:0000256" key="9">
    <source>
        <dbReference type="HAMAP-Rule" id="MF_01815"/>
    </source>
</evidence>
<protein>
    <recommendedName>
        <fullName evidence="9">Beta-ketoacyl-[acyl-carrier-protein] synthase III</fullName>
        <shortName evidence="9">Beta-ketoacyl-ACP synthase III</shortName>
        <shortName evidence="9">KAS III</shortName>
        <ecNumber evidence="9">2.3.1.180</ecNumber>
    </recommendedName>
    <alternativeName>
        <fullName evidence="9">3-oxoacyl-[acyl-carrier-protein] synthase 3</fullName>
    </alternativeName>
    <alternativeName>
        <fullName evidence="9">3-oxoacyl-[acyl-carrier-protein] synthase III</fullName>
    </alternativeName>
</protein>
<dbReference type="NCBIfam" id="NF006829">
    <property type="entry name" value="PRK09352.1"/>
    <property type="match status" value="1"/>
</dbReference>
<evidence type="ECO:0000259" key="11">
    <source>
        <dbReference type="Pfam" id="PF08545"/>
    </source>
</evidence>
<evidence type="ECO:0000259" key="10">
    <source>
        <dbReference type="Pfam" id="PF08541"/>
    </source>
</evidence>
<evidence type="ECO:0000256" key="2">
    <source>
        <dbReference type="ARBA" id="ARBA00022516"/>
    </source>
</evidence>
<keyword evidence="7 9" id="KW-0511">Multifunctional enzyme</keyword>
<keyword evidence="8 9" id="KW-0012">Acyltransferase</keyword>
<feature type="domain" description="Beta-ketoacyl-[acyl-carrier-protein] synthase III C-terminal" evidence="10">
    <location>
        <begin position="237"/>
        <end position="326"/>
    </location>
</feature>
<dbReference type="OrthoDB" id="9815506at2"/>
<comment type="similarity">
    <text evidence="1 9">Belongs to the thiolase-like superfamily. FabH family.</text>
</comment>
<comment type="domain">
    <text evidence="9">The last Arg residue of the ACP-binding site is essential for the weak association between ACP/AcpP and FabH.</text>
</comment>